<dbReference type="Pfam" id="PF00293">
    <property type="entry name" value="NUDIX"/>
    <property type="match status" value="1"/>
</dbReference>
<accession>A0A1E7FM16</accession>
<reference evidence="9 10" key="1">
    <citation type="submission" date="2016-09" db="EMBL/GenBank/DDBJ databases">
        <title>Extensive genetic diversity and differential bi-allelic expression allows diatom success in the polar Southern Ocean.</title>
        <authorList>
            <consortium name="DOE Joint Genome Institute"/>
            <person name="Mock T."/>
            <person name="Otillar R.P."/>
            <person name="Strauss J."/>
            <person name="Dupont C."/>
            <person name="Frickenhaus S."/>
            <person name="Maumus F."/>
            <person name="Mcmullan M."/>
            <person name="Sanges R."/>
            <person name="Schmutz J."/>
            <person name="Toseland A."/>
            <person name="Valas R."/>
            <person name="Veluchamy A."/>
            <person name="Ward B.J."/>
            <person name="Allen A."/>
            <person name="Barry K."/>
            <person name="Falciatore A."/>
            <person name="Ferrante M."/>
            <person name="Fortunato A.E."/>
            <person name="Gloeckner G."/>
            <person name="Gruber A."/>
            <person name="Hipkin R."/>
            <person name="Janech M."/>
            <person name="Kroth P."/>
            <person name="Leese F."/>
            <person name="Lindquist E."/>
            <person name="Lyon B.R."/>
            <person name="Martin J."/>
            <person name="Mayer C."/>
            <person name="Parker M."/>
            <person name="Quesneville H."/>
            <person name="Raymond J."/>
            <person name="Uhlig C."/>
            <person name="Valentin K.U."/>
            <person name="Worden A.Z."/>
            <person name="Armbrust E.V."/>
            <person name="Bowler C."/>
            <person name="Green B."/>
            <person name="Moulton V."/>
            <person name="Van Oosterhout C."/>
            <person name="Grigoriev I."/>
        </authorList>
    </citation>
    <scope>NUCLEOTIDE SEQUENCE [LARGE SCALE GENOMIC DNA]</scope>
    <source>
        <strain evidence="9 10">CCMP1102</strain>
    </source>
</reference>
<evidence type="ECO:0000256" key="2">
    <source>
        <dbReference type="ARBA" id="ARBA00001946"/>
    </source>
</evidence>
<dbReference type="OrthoDB" id="206213at2759"/>
<dbReference type="Gene3D" id="3.90.79.10">
    <property type="entry name" value="Nucleoside Triphosphate Pyrophosphohydrolase"/>
    <property type="match status" value="1"/>
</dbReference>
<keyword evidence="10" id="KW-1185">Reference proteome</keyword>
<dbReference type="KEGG" id="fcy:FRACYDRAFT_207231"/>
<keyword evidence="4" id="KW-0378">Hydrolase</keyword>
<dbReference type="EMBL" id="KV784356">
    <property type="protein sequence ID" value="OEU18853.1"/>
    <property type="molecule type" value="Genomic_DNA"/>
</dbReference>
<comment type="cofactor">
    <cofactor evidence="2">
        <name>Mg(2+)</name>
        <dbReference type="ChEBI" id="CHEBI:18420"/>
    </cofactor>
</comment>
<keyword evidence="5" id="KW-0460">Magnesium</keyword>
<dbReference type="Proteomes" id="UP000095751">
    <property type="component" value="Unassembled WGS sequence"/>
</dbReference>
<evidence type="ECO:0000256" key="5">
    <source>
        <dbReference type="ARBA" id="ARBA00022842"/>
    </source>
</evidence>
<dbReference type="InterPro" id="IPR045121">
    <property type="entry name" value="CoAse"/>
</dbReference>
<feature type="compositionally biased region" description="Low complexity" evidence="7">
    <location>
        <begin position="1"/>
        <end position="20"/>
    </location>
</feature>
<feature type="domain" description="Nudix hydrolase" evidence="8">
    <location>
        <begin position="210"/>
        <end position="361"/>
    </location>
</feature>
<sequence>MKHSHITSSISTHRFLSTSSTDDDSEEDTYASRHRDNIIATAAVTNVDKEMEHQRIWRPDNNSSTTDTTLYWRENVIENAHSDPHNLVSLLNRIGNQELHGGRMRDRQNGVLHEDPAVDMRLLIEQYTVNSLASALRDREEMLQMASKLAAENKFELLKEFLIDCHPDVVLERRQRLRQLDLNEPFNFARLETIRKALMRMPRQVTMGHSRRAGVVIALVHVDGVPSLLLEKRSASLRAHPDEVCLPGGMYCKKGDRTIVETCLREMKEEIGGFDFDYHRETGVTNGISVLGILRCNWGEVHHLVGVAVTPVVCFFNQDVAELDLKPNPDEVAEVFTIPLSSLLEKKNWVYKDDHAPIFVGGPYAIWGLTGYILERFMKDILVPFTSRQHHPSSLDISRPGHFGDED</sequence>
<dbReference type="PANTHER" id="PTHR12992">
    <property type="entry name" value="NUDIX HYDROLASE"/>
    <property type="match status" value="1"/>
</dbReference>
<dbReference type="AlphaFoldDB" id="A0A1E7FM16"/>
<evidence type="ECO:0000313" key="10">
    <source>
        <dbReference type="Proteomes" id="UP000095751"/>
    </source>
</evidence>
<dbReference type="InterPro" id="IPR000086">
    <property type="entry name" value="NUDIX_hydrolase_dom"/>
</dbReference>
<comment type="cofactor">
    <cofactor evidence="1">
        <name>Mn(2+)</name>
        <dbReference type="ChEBI" id="CHEBI:29035"/>
    </cofactor>
</comment>
<evidence type="ECO:0000256" key="1">
    <source>
        <dbReference type="ARBA" id="ARBA00001936"/>
    </source>
</evidence>
<evidence type="ECO:0000256" key="6">
    <source>
        <dbReference type="ARBA" id="ARBA00023211"/>
    </source>
</evidence>
<dbReference type="PROSITE" id="PS51462">
    <property type="entry name" value="NUDIX"/>
    <property type="match status" value="1"/>
</dbReference>
<evidence type="ECO:0000256" key="3">
    <source>
        <dbReference type="ARBA" id="ARBA00022723"/>
    </source>
</evidence>
<organism evidence="9 10">
    <name type="scientific">Fragilariopsis cylindrus CCMP1102</name>
    <dbReference type="NCBI Taxonomy" id="635003"/>
    <lineage>
        <taxon>Eukaryota</taxon>
        <taxon>Sar</taxon>
        <taxon>Stramenopiles</taxon>
        <taxon>Ochrophyta</taxon>
        <taxon>Bacillariophyta</taxon>
        <taxon>Bacillariophyceae</taxon>
        <taxon>Bacillariophycidae</taxon>
        <taxon>Bacillariales</taxon>
        <taxon>Bacillariaceae</taxon>
        <taxon>Fragilariopsis</taxon>
    </lineage>
</organism>
<keyword evidence="6" id="KW-0464">Manganese</keyword>
<dbReference type="InParanoid" id="A0A1E7FM16"/>
<dbReference type="SUPFAM" id="SSF55811">
    <property type="entry name" value="Nudix"/>
    <property type="match status" value="1"/>
</dbReference>
<dbReference type="GO" id="GO:0046872">
    <property type="term" value="F:metal ion binding"/>
    <property type="evidence" value="ECO:0007669"/>
    <property type="project" value="UniProtKB-KW"/>
</dbReference>
<keyword evidence="3" id="KW-0479">Metal-binding</keyword>
<evidence type="ECO:0000259" key="8">
    <source>
        <dbReference type="PROSITE" id="PS51462"/>
    </source>
</evidence>
<dbReference type="GO" id="GO:0010945">
    <property type="term" value="F:coenzyme A diphosphatase activity"/>
    <property type="evidence" value="ECO:0007669"/>
    <property type="project" value="InterPro"/>
</dbReference>
<feature type="region of interest" description="Disordered" evidence="7">
    <location>
        <begin position="1"/>
        <end position="33"/>
    </location>
</feature>
<name>A0A1E7FM16_9STRA</name>
<gene>
    <name evidence="9" type="ORF">FRACYDRAFT_207231</name>
</gene>
<evidence type="ECO:0000256" key="4">
    <source>
        <dbReference type="ARBA" id="ARBA00022801"/>
    </source>
</evidence>
<dbReference type="InterPro" id="IPR015797">
    <property type="entry name" value="NUDIX_hydrolase-like_dom_sf"/>
</dbReference>
<dbReference type="PANTHER" id="PTHR12992:SF11">
    <property type="entry name" value="MITOCHONDRIAL COENZYME A DIPHOSPHATASE NUDT8"/>
    <property type="match status" value="1"/>
</dbReference>
<dbReference type="CDD" id="cd03426">
    <property type="entry name" value="NUDIX_CoAse_Nudt7"/>
    <property type="match status" value="1"/>
</dbReference>
<evidence type="ECO:0000256" key="7">
    <source>
        <dbReference type="SAM" id="MobiDB-lite"/>
    </source>
</evidence>
<protein>
    <recommendedName>
        <fullName evidence="8">Nudix hydrolase domain-containing protein</fullName>
    </recommendedName>
</protein>
<proteinExistence type="predicted"/>
<evidence type="ECO:0000313" key="9">
    <source>
        <dbReference type="EMBL" id="OEU18853.1"/>
    </source>
</evidence>